<dbReference type="PANTHER" id="PTHR14042:SF24">
    <property type="entry name" value="PROTEIN DOPEY-1 HOMOLOG"/>
    <property type="match status" value="1"/>
</dbReference>
<dbReference type="InterPro" id="IPR040314">
    <property type="entry name" value="DOP1"/>
</dbReference>
<evidence type="ECO:0000259" key="5">
    <source>
        <dbReference type="Pfam" id="PF04118"/>
    </source>
</evidence>
<keyword evidence="1" id="KW-0813">Transport</keyword>
<comment type="caution">
    <text evidence="6">The sequence shown here is derived from an EMBL/GenBank/DDBJ whole genome shotgun (WGS) entry which is preliminary data.</text>
</comment>
<dbReference type="InterPro" id="IPR007249">
    <property type="entry name" value="DOP1_N"/>
</dbReference>
<evidence type="ECO:0000313" key="6">
    <source>
        <dbReference type="EMBL" id="CAF4612749.1"/>
    </source>
</evidence>
<accession>A0A8S2ZB80</accession>
<dbReference type="Proteomes" id="UP000681720">
    <property type="component" value="Unassembled WGS sequence"/>
</dbReference>
<evidence type="ECO:0000256" key="3">
    <source>
        <dbReference type="ARBA" id="ARBA00046326"/>
    </source>
</evidence>
<feature type="non-terminal residue" evidence="6">
    <location>
        <position position="288"/>
    </location>
</feature>
<dbReference type="GO" id="GO:0005768">
    <property type="term" value="C:endosome"/>
    <property type="evidence" value="ECO:0007669"/>
    <property type="project" value="TreeGrafter"/>
</dbReference>
<dbReference type="GO" id="GO:0015031">
    <property type="term" value="P:protein transport"/>
    <property type="evidence" value="ECO:0007669"/>
    <property type="project" value="UniProtKB-KW"/>
</dbReference>
<keyword evidence="4" id="KW-1133">Transmembrane helix</keyword>
<feature type="domain" description="DOP1 N-terminal" evidence="5">
    <location>
        <begin position="11"/>
        <end position="288"/>
    </location>
</feature>
<feature type="transmembrane region" description="Helical" evidence="4">
    <location>
        <begin position="139"/>
        <end position="159"/>
    </location>
</feature>
<dbReference type="PANTHER" id="PTHR14042">
    <property type="entry name" value="DOPEY-RELATED"/>
    <property type="match status" value="1"/>
</dbReference>
<keyword evidence="4" id="KW-0472">Membrane</keyword>
<evidence type="ECO:0000256" key="2">
    <source>
        <dbReference type="ARBA" id="ARBA00022927"/>
    </source>
</evidence>
<organism evidence="6 7">
    <name type="scientific">Rotaria magnacalcarata</name>
    <dbReference type="NCBI Taxonomy" id="392030"/>
    <lineage>
        <taxon>Eukaryota</taxon>
        <taxon>Metazoa</taxon>
        <taxon>Spiralia</taxon>
        <taxon>Gnathifera</taxon>
        <taxon>Rotifera</taxon>
        <taxon>Eurotatoria</taxon>
        <taxon>Bdelloidea</taxon>
        <taxon>Philodinida</taxon>
        <taxon>Philodinidae</taxon>
        <taxon>Rotaria</taxon>
    </lineage>
</organism>
<sequence length="288" mass="33066">MLDDEVMLGNDSRYKHFIVAIEKALKNFESSIEWADLITNLVKVKKTIEQYSQFKSIPKRITLSKRLAQCLHPALPAGVHLKAIEVYETIFRIIDKNNLQRDLILYSYGLFALLSVAALPVKPTLLALYETYFLPLGEALNPVLTGFLIGLFSALEEGADYYDRVIRLLNNLAERIDEFYFYNCIWSAIHSIATVRYSAVIFILNHFDKRKNMNDQIYLIGLSVETMVSAVCTCLYDSRQALVQRSILDFLLTCLPMNKNQLTETHMVKLIAGTLRILLQRDMSLSRR</sequence>
<gene>
    <name evidence="6" type="ORF">GIL414_LOCUS39428</name>
</gene>
<name>A0A8S2ZB80_9BILA</name>
<evidence type="ECO:0000256" key="1">
    <source>
        <dbReference type="ARBA" id="ARBA00022448"/>
    </source>
</evidence>
<dbReference type="Pfam" id="PF04118">
    <property type="entry name" value="Dopey_N"/>
    <property type="match status" value="1"/>
</dbReference>
<evidence type="ECO:0000313" key="7">
    <source>
        <dbReference type="Proteomes" id="UP000681720"/>
    </source>
</evidence>
<comment type="similarity">
    <text evidence="3">Belongs to the DOP1 family.</text>
</comment>
<dbReference type="GO" id="GO:0006895">
    <property type="term" value="P:Golgi to endosome transport"/>
    <property type="evidence" value="ECO:0007669"/>
    <property type="project" value="InterPro"/>
</dbReference>
<protein>
    <recommendedName>
        <fullName evidence="5">DOP1 N-terminal domain-containing protein</fullName>
    </recommendedName>
</protein>
<dbReference type="EMBL" id="CAJOBJ010106712">
    <property type="protein sequence ID" value="CAF4612749.1"/>
    <property type="molecule type" value="Genomic_DNA"/>
</dbReference>
<feature type="transmembrane region" description="Helical" evidence="4">
    <location>
        <begin position="180"/>
        <end position="204"/>
    </location>
</feature>
<dbReference type="AlphaFoldDB" id="A0A8S2ZB80"/>
<keyword evidence="2" id="KW-0653">Protein transport</keyword>
<evidence type="ECO:0000256" key="4">
    <source>
        <dbReference type="SAM" id="Phobius"/>
    </source>
</evidence>
<dbReference type="GO" id="GO:0005829">
    <property type="term" value="C:cytosol"/>
    <property type="evidence" value="ECO:0007669"/>
    <property type="project" value="GOC"/>
</dbReference>
<feature type="transmembrane region" description="Helical" evidence="4">
    <location>
        <begin position="103"/>
        <end position="119"/>
    </location>
</feature>
<proteinExistence type="inferred from homology"/>
<feature type="transmembrane region" description="Helical" evidence="4">
    <location>
        <begin position="216"/>
        <end position="236"/>
    </location>
</feature>
<dbReference type="GO" id="GO:0005802">
    <property type="term" value="C:trans-Golgi network"/>
    <property type="evidence" value="ECO:0007669"/>
    <property type="project" value="TreeGrafter"/>
</dbReference>
<reference evidence="6" key="1">
    <citation type="submission" date="2021-02" db="EMBL/GenBank/DDBJ databases">
        <authorList>
            <person name="Nowell W R."/>
        </authorList>
    </citation>
    <scope>NUCLEOTIDE SEQUENCE</scope>
</reference>
<keyword evidence="4" id="KW-0812">Transmembrane</keyword>